<evidence type="ECO:0000313" key="5">
    <source>
        <dbReference type="Proteomes" id="UP000011115"/>
    </source>
</evidence>
<dbReference type="InParanoid" id="M1CYI9"/>
<dbReference type="Gene3D" id="3.80.10.10">
    <property type="entry name" value="Ribonuclease Inhibitor"/>
    <property type="match status" value="2"/>
</dbReference>
<proteinExistence type="predicted"/>
<feature type="signal peptide" evidence="3">
    <location>
        <begin position="1"/>
        <end position="22"/>
    </location>
</feature>
<reference evidence="5" key="1">
    <citation type="journal article" date="2011" name="Nature">
        <title>Genome sequence and analysis of the tuber crop potato.</title>
        <authorList>
            <consortium name="The Potato Genome Sequencing Consortium"/>
        </authorList>
    </citation>
    <scope>NUCLEOTIDE SEQUENCE [LARGE SCALE GENOMIC DNA]</scope>
    <source>
        <strain evidence="5">cv. DM1-3 516 R44</strain>
    </source>
</reference>
<protein>
    <submittedName>
        <fullName evidence="4">Serine-threonine protein kinase, plant-type</fullName>
    </submittedName>
</protein>
<feature type="chain" id="PRO_5004013379" evidence="3">
    <location>
        <begin position="23"/>
        <end position="341"/>
    </location>
</feature>
<keyword evidence="2" id="KW-0812">Transmembrane</keyword>
<organism evidence="4 5">
    <name type="scientific">Solanum tuberosum</name>
    <name type="common">Potato</name>
    <dbReference type="NCBI Taxonomy" id="4113"/>
    <lineage>
        <taxon>Eukaryota</taxon>
        <taxon>Viridiplantae</taxon>
        <taxon>Streptophyta</taxon>
        <taxon>Embryophyta</taxon>
        <taxon>Tracheophyta</taxon>
        <taxon>Spermatophyta</taxon>
        <taxon>Magnoliopsida</taxon>
        <taxon>eudicotyledons</taxon>
        <taxon>Gunneridae</taxon>
        <taxon>Pentapetalae</taxon>
        <taxon>asterids</taxon>
        <taxon>lamiids</taxon>
        <taxon>Solanales</taxon>
        <taxon>Solanaceae</taxon>
        <taxon>Solanoideae</taxon>
        <taxon>Solaneae</taxon>
        <taxon>Solanum</taxon>
    </lineage>
</organism>
<name>M1CYI9_SOLTU</name>
<dbReference type="Proteomes" id="UP000011115">
    <property type="component" value="Unassembled WGS sequence"/>
</dbReference>
<evidence type="ECO:0000256" key="1">
    <source>
        <dbReference type="ARBA" id="ARBA00022729"/>
    </source>
</evidence>
<sequence>MGMGNIKLLLLAFFLIVIVANGCWEEERNALLELQANIMSSNGELLVDWEGYNANGFIDCCFWESVKCSLETGRVIKLSLGSERFGSGDDWRFNASLFLPFKSLQFLLLSNRNIIGWTKNEGFSKLSQLPNLIEVDLQFNPIHPKVLLSSLCSISSLEVLKLGADADTSFSIPTTYNSRMSKKCGGLTNLRQLWFEGYGISDINTLFALGGGANSGLRNLEKLNLNYNNFNSTIFSSLKVFPSLKQLELVDNKINGNIKMNGLLRIFCSTKILMMHLNISILFLRISNYSLIFYFLFICLDIIALSNLKHLDLRGNNIERFVTTKGSLSNKFCGPSSAQFN</sequence>
<dbReference type="PANTHER" id="PTHR48060">
    <property type="entry name" value="DNA DAMAGE-REPAIR/TOLERATION PROTEIN DRT100"/>
    <property type="match status" value="1"/>
</dbReference>
<dbReference type="AlphaFoldDB" id="M1CYI9"/>
<dbReference type="HOGENOM" id="CLU_695234_0_0_1"/>
<dbReference type="SMR" id="M1CYI9"/>
<dbReference type="SUPFAM" id="SSF52047">
    <property type="entry name" value="RNI-like"/>
    <property type="match status" value="1"/>
</dbReference>
<dbReference type="OrthoDB" id="1302234at2759"/>
<gene>
    <name evidence="4" type="primary">LOC102600131</name>
</gene>
<dbReference type="EnsemblPlants" id="PGSC0003DMT400077530">
    <property type="protein sequence ID" value="PGSC0003DMT400077530"/>
    <property type="gene ID" value="PGSC0003DMG400030149"/>
</dbReference>
<dbReference type="InterPro" id="IPR053211">
    <property type="entry name" value="DNA_repair-toleration"/>
</dbReference>
<dbReference type="PANTHER" id="PTHR48060:SF17">
    <property type="entry name" value="LRR RECEPTOR-LIKE SERINE_THREONINE-PROTEIN KINASE IRK-RELATED"/>
    <property type="match status" value="1"/>
</dbReference>
<dbReference type="Pfam" id="PF13516">
    <property type="entry name" value="LRR_6"/>
    <property type="match status" value="1"/>
</dbReference>
<evidence type="ECO:0000256" key="2">
    <source>
        <dbReference type="SAM" id="Phobius"/>
    </source>
</evidence>
<evidence type="ECO:0000256" key="3">
    <source>
        <dbReference type="SAM" id="SignalP"/>
    </source>
</evidence>
<feature type="transmembrane region" description="Helical" evidence="2">
    <location>
        <begin position="291"/>
        <end position="308"/>
    </location>
</feature>
<reference evidence="4" key="2">
    <citation type="submission" date="2015-06" db="UniProtKB">
        <authorList>
            <consortium name="EnsemblPlants"/>
        </authorList>
    </citation>
    <scope>IDENTIFICATION</scope>
    <source>
        <strain evidence="4">DM1-3 516 R44</strain>
    </source>
</reference>
<dbReference type="InterPro" id="IPR001611">
    <property type="entry name" value="Leu-rich_rpt"/>
</dbReference>
<dbReference type="Gramene" id="PGSC0003DMT400077530">
    <property type="protein sequence ID" value="PGSC0003DMT400077530"/>
    <property type="gene ID" value="PGSC0003DMG400030149"/>
</dbReference>
<keyword evidence="5" id="KW-1185">Reference proteome</keyword>
<dbReference type="PaxDb" id="4113-PGSC0003DMT400077530"/>
<keyword evidence="1 3" id="KW-0732">Signal</keyword>
<evidence type="ECO:0000313" key="4">
    <source>
        <dbReference type="EnsemblPlants" id="PGSC0003DMT400077530"/>
    </source>
</evidence>
<dbReference type="InterPro" id="IPR032675">
    <property type="entry name" value="LRR_dom_sf"/>
</dbReference>
<dbReference type="OMA" id="HARTRIP"/>
<keyword evidence="2" id="KW-1133">Transmembrane helix</keyword>
<accession>M1CYI9</accession>
<dbReference type="eggNOG" id="KOG0619">
    <property type="taxonomic scope" value="Eukaryota"/>
</dbReference>
<keyword evidence="2" id="KW-0472">Membrane</keyword>